<name>A0ABP1RVK6_9HEXA</name>
<protein>
    <recommendedName>
        <fullName evidence="2">O-acyltransferase WSD1 C-terminal domain-containing protein</fullName>
    </recommendedName>
</protein>
<accession>A0ABP1RVK6</accession>
<proteinExistence type="predicted"/>
<feature type="transmembrane region" description="Helical" evidence="1">
    <location>
        <begin position="20"/>
        <end position="43"/>
    </location>
</feature>
<gene>
    <name evidence="3" type="ORF">ODALV1_LOCUS26475</name>
</gene>
<keyword evidence="1" id="KW-1133">Transmembrane helix</keyword>
<dbReference type="InterPro" id="IPR045034">
    <property type="entry name" value="O-acyltransferase_WSD1-like"/>
</dbReference>
<dbReference type="Pfam" id="PF06974">
    <property type="entry name" value="WS_DGAT_C"/>
    <property type="match status" value="1"/>
</dbReference>
<keyword evidence="4" id="KW-1185">Reference proteome</keyword>
<dbReference type="Proteomes" id="UP001642540">
    <property type="component" value="Unassembled WGS sequence"/>
</dbReference>
<dbReference type="PANTHER" id="PTHR31650:SF1">
    <property type="entry name" value="WAX ESTER SYNTHASE_DIACYLGLYCEROL ACYLTRANSFERASE 4-RELATED"/>
    <property type="match status" value="1"/>
</dbReference>
<reference evidence="3 4" key="1">
    <citation type="submission" date="2024-08" db="EMBL/GenBank/DDBJ databases">
        <authorList>
            <person name="Cucini C."/>
            <person name="Frati F."/>
        </authorList>
    </citation>
    <scope>NUCLEOTIDE SEQUENCE [LARGE SCALE GENOMIC DNA]</scope>
</reference>
<evidence type="ECO:0000313" key="4">
    <source>
        <dbReference type="Proteomes" id="UP001642540"/>
    </source>
</evidence>
<keyword evidence="1" id="KW-0472">Membrane</keyword>
<evidence type="ECO:0000313" key="3">
    <source>
        <dbReference type="EMBL" id="CAL8136506.1"/>
    </source>
</evidence>
<sequence>MLTMELDKIFNNLRIALEVILCFLVTITLIIICLIPIPFILIWRQIIAAIFVVFHNEKYKLVTTEGSFYTAWNSPENVLNIGFLLYLDGHCNIEKIRERIKEYILRKDTNGLRPNGTFLNAFFEKYQFLCVSDKSSTIDFTHHVRLFPGSEDIDKRYSEKEFLADVAKSLDEGWLEMKPRWEILITPNVIVEDDGKLRTVLFLKFHHFYADGISLMQFIRNGIADQPGPSLPFDPVNRPNSKVPLVLRVLTAIQSFVMEPYIIFKLLRNTANTFLLEDRIAPKLLGMSKMRISTETVRQIRKHFNCSTEAVYHSAFFGSLQKTAARKGIKVPPNTLAASVRPILPYEDEFPRNRVYFGYQMLESELHDPVERLDKMNTFLRRLVQRHNALKLMLIGNRLSGFFPMWVTRFVMKFLKLSYYVSNVPGYQELLKVHGVVVSETRGFAPISETIGVSMAAGYYNELLFVGITAKQSPLICNQDDMEILVSDFEMEINHLEQLID</sequence>
<dbReference type="InterPro" id="IPR009721">
    <property type="entry name" value="O-acyltransferase_WSD1_C"/>
</dbReference>
<dbReference type="PANTHER" id="PTHR31650">
    <property type="entry name" value="O-ACYLTRANSFERASE (WSD1-LIKE) FAMILY PROTEIN"/>
    <property type="match status" value="1"/>
</dbReference>
<evidence type="ECO:0000259" key="2">
    <source>
        <dbReference type="Pfam" id="PF06974"/>
    </source>
</evidence>
<dbReference type="EMBL" id="CAXLJM020000111">
    <property type="protein sequence ID" value="CAL8136506.1"/>
    <property type="molecule type" value="Genomic_DNA"/>
</dbReference>
<feature type="domain" description="O-acyltransferase WSD1 C-terminal" evidence="2">
    <location>
        <begin position="357"/>
        <end position="492"/>
    </location>
</feature>
<comment type="caution">
    <text evidence="3">The sequence shown here is derived from an EMBL/GenBank/DDBJ whole genome shotgun (WGS) entry which is preliminary data.</text>
</comment>
<evidence type="ECO:0000256" key="1">
    <source>
        <dbReference type="SAM" id="Phobius"/>
    </source>
</evidence>
<organism evidence="3 4">
    <name type="scientific">Orchesella dallaii</name>
    <dbReference type="NCBI Taxonomy" id="48710"/>
    <lineage>
        <taxon>Eukaryota</taxon>
        <taxon>Metazoa</taxon>
        <taxon>Ecdysozoa</taxon>
        <taxon>Arthropoda</taxon>
        <taxon>Hexapoda</taxon>
        <taxon>Collembola</taxon>
        <taxon>Entomobryomorpha</taxon>
        <taxon>Entomobryoidea</taxon>
        <taxon>Orchesellidae</taxon>
        <taxon>Orchesellinae</taxon>
        <taxon>Orchesella</taxon>
    </lineage>
</organism>
<keyword evidence="1" id="KW-0812">Transmembrane</keyword>